<dbReference type="PANTHER" id="PTHR46144">
    <property type="entry name" value="ZINC FINGER PROTEIN 385B-LIKE"/>
    <property type="match status" value="1"/>
</dbReference>
<dbReference type="Proteomes" id="UP001054837">
    <property type="component" value="Unassembled WGS sequence"/>
</dbReference>
<proteinExistence type="predicted"/>
<dbReference type="GO" id="GO:0005634">
    <property type="term" value="C:nucleus"/>
    <property type="evidence" value="ECO:0007669"/>
    <property type="project" value="UniProtKB-SubCell"/>
</dbReference>
<keyword evidence="4 7" id="KW-0863">Zinc-finger</keyword>
<evidence type="ECO:0000256" key="1">
    <source>
        <dbReference type="ARBA" id="ARBA00004123"/>
    </source>
</evidence>
<accession>A0AAV4TZZ6</accession>
<dbReference type="SMART" id="SM00355">
    <property type="entry name" value="ZnF_C2H2"/>
    <property type="match status" value="2"/>
</dbReference>
<comment type="subcellular location">
    <subcellularLocation>
        <location evidence="1">Nucleus</location>
    </subcellularLocation>
</comment>
<evidence type="ECO:0000313" key="10">
    <source>
        <dbReference type="Proteomes" id="UP001054837"/>
    </source>
</evidence>
<organism evidence="9 10">
    <name type="scientific">Caerostris darwini</name>
    <dbReference type="NCBI Taxonomy" id="1538125"/>
    <lineage>
        <taxon>Eukaryota</taxon>
        <taxon>Metazoa</taxon>
        <taxon>Ecdysozoa</taxon>
        <taxon>Arthropoda</taxon>
        <taxon>Chelicerata</taxon>
        <taxon>Arachnida</taxon>
        <taxon>Araneae</taxon>
        <taxon>Araneomorphae</taxon>
        <taxon>Entelegynae</taxon>
        <taxon>Araneoidea</taxon>
        <taxon>Araneidae</taxon>
        <taxon>Caerostris</taxon>
    </lineage>
</organism>
<evidence type="ECO:0000313" key="9">
    <source>
        <dbReference type="EMBL" id="GIY51073.1"/>
    </source>
</evidence>
<name>A0AAV4TZZ6_9ARAC</name>
<sequence length="136" mass="15058">MSVYSCEDCSKSFNGIRPYQDHMASEKHIQKVNQSIAPTVVDCGNEADPYVICQGSFYRCTLCKLDLNSINQVKAHIAGSKHLTLKVNNEINSASNVGPLSPSSITNESKFSFHGIEIEDVLRDVKIIKPNDPIIF</sequence>
<evidence type="ECO:0000256" key="2">
    <source>
        <dbReference type="ARBA" id="ARBA00022723"/>
    </source>
</evidence>
<feature type="domain" description="C2H2-type" evidence="8">
    <location>
        <begin position="4"/>
        <end position="33"/>
    </location>
</feature>
<protein>
    <submittedName>
        <fullName evidence="9">C2H2-type domain-containing protein</fullName>
    </submittedName>
</protein>
<dbReference type="PROSITE" id="PS50157">
    <property type="entry name" value="ZINC_FINGER_C2H2_2"/>
    <property type="match status" value="1"/>
</dbReference>
<dbReference type="Pfam" id="PF12874">
    <property type="entry name" value="zf-met"/>
    <property type="match status" value="2"/>
</dbReference>
<dbReference type="SUPFAM" id="SSF57667">
    <property type="entry name" value="beta-beta-alpha zinc fingers"/>
    <property type="match status" value="2"/>
</dbReference>
<gene>
    <name evidence="9" type="primary">AVEN_270758_1</name>
    <name evidence="9" type="ORF">CDAR_200671</name>
</gene>
<keyword evidence="10" id="KW-1185">Reference proteome</keyword>
<dbReference type="Gene3D" id="3.30.160.60">
    <property type="entry name" value="Classic Zinc Finger"/>
    <property type="match status" value="2"/>
</dbReference>
<dbReference type="InterPro" id="IPR036236">
    <property type="entry name" value="Znf_C2H2_sf"/>
</dbReference>
<keyword evidence="3" id="KW-0677">Repeat</keyword>
<dbReference type="GO" id="GO:0008270">
    <property type="term" value="F:zinc ion binding"/>
    <property type="evidence" value="ECO:0007669"/>
    <property type="project" value="UniProtKB-KW"/>
</dbReference>
<dbReference type="AlphaFoldDB" id="A0AAV4TZZ6"/>
<reference evidence="9 10" key="1">
    <citation type="submission" date="2021-06" db="EMBL/GenBank/DDBJ databases">
        <title>Caerostris darwini draft genome.</title>
        <authorList>
            <person name="Kono N."/>
            <person name="Arakawa K."/>
        </authorList>
    </citation>
    <scope>NUCLEOTIDE SEQUENCE [LARGE SCALE GENOMIC DNA]</scope>
</reference>
<evidence type="ECO:0000256" key="3">
    <source>
        <dbReference type="ARBA" id="ARBA00022737"/>
    </source>
</evidence>
<dbReference type="InterPro" id="IPR051868">
    <property type="entry name" value="ZN346_ZMAT4"/>
</dbReference>
<evidence type="ECO:0000256" key="5">
    <source>
        <dbReference type="ARBA" id="ARBA00022833"/>
    </source>
</evidence>
<evidence type="ECO:0000256" key="4">
    <source>
        <dbReference type="ARBA" id="ARBA00022771"/>
    </source>
</evidence>
<dbReference type="EMBL" id="BPLQ01010494">
    <property type="protein sequence ID" value="GIY51073.1"/>
    <property type="molecule type" value="Genomic_DNA"/>
</dbReference>
<keyword evidence="6" id="KW-0539">Nucleus</keyword>
<dbReference type="PROSITE" id="PS00028">
    <property type="entry name" value="ZINC_FINGER_C2H2_1"/>
    <property type="match status" value="1"/>
</dbReference>
<dbReference type="PANTHER" id="PTHR46144:SF6">
    <property type="entry name" value="C2H2-TYPE DOMAIN-CONTAINING PROTEIN"/>
    <property type="match status" value="1"/>
</dbReference>
<keyword evidence="2" id="KW-0479">Metal-binding</keyword>
<evidence type="ECO:0000259" key="8">
    <source>
        <dbReference type="PROSITE" id="PS50157"/>
    </source>
</evidence>
<dbReference type="InterPro" id="IPR013087">
    <property type="entry name" value="Znf_C2H2_type"/>
</dbReference>
<comment type="caution">
    <text evidence="9">The sequence shown here is derived from an EMBL/GenBank/DDBJ whole genome shotgun (WGS) entry which is preliminary data.</text>
</comment>
<evidence type="ECO:0000256" key="6">
    <source>
        <dbReference type="ARBA" id="ARBA00023242"/>
    </source>
</evidence>
<keyword evidence="5" id="KW-0862">Zinc</keyword>
<evidence type="ECO:0000256" key="7">
    <source>
        <dbReference type="PROSITE-ProRule" id="PRU00042"/>
    </source>
</evidence>